<dbReference type="OrthoDB" id="438939at2759"/>
<accession>A0A6G1IRT2</accession>
<dbReference type="Proteomes" id="UP000799291">
    <property type="component" value="Unassembled WGS sequence"/>
</dbReference>
<organism evidence="1 2">
    <name type="scientific">Lentithecium fluviatile CBS 122367</name>
    <dbReference type="NCBI Taxonomy" id="1168545"/>
    <lineage>
        <taxon>Eukaryota</taxon>
        <taxon>Fungi</taxon>
        <taxon>Dikarya</taxon>
        <taxon>Ascomycota</taxon>
        <taxon>Pezizomycotina</taxon>
        <taxon>Dothideomycetes</taxon>
        <taxon>Pleosporomycetidae</taxon>
        <taxon>Pleosporales</taxon>
        <taxon>Massarineae</taxon>
        <taxon>Lentitheciaceae</taxon>
        <taxon>Lentithecium</taxon>
    </lineage>
</organism>
<dbReference type="InterPro" id="IPR038737">
    <property type="entry name" value="SF3b_su1-like"/>
</dbReference>
<dbReference type="GO" id="GO:0003729">
    <property type="term" value="F:mRNA binding"/>
    <property type="evidence" value="ECO:0007669"/>
    <property type="project" value="InterPro"/>
</dbReference>
<gene>
    <name evidence="1" type="ORF">K458DRAFT_392534</name>
</gene>
<protein>
    <submittedName>
        <fullName evidence="1">Uncharacterized protein</fullName>
    </submittedName>
</protein>
<evidence type="ECO:0000313" key="2">
    <source>
        <dbReference type="Proteomes" id="UP000799291"/>
    </source>
</evidence>
<name>A0A6G1IRT2_9PLEO</name>
<reference evidence="1" key="1">
    <citation type="journal article" date="2020" name="Stud. Mycol.">
        <title>101 Dothideomycetes genomes: a test case for predicting lifestyles and emergence of pathogens.</title>
        <authorList>
            <person name="Haridas S."/>
            <person name="Albert R."/>
            <person name="Binder M."/>
            <person name="Bloem J."/>
            <person name="Labutti K."/>
            <person name="Salamov A."/>
            <person name="Andreopoulos B."/>
            <person name="Baker S."/>
            <person name="Barry K."/>
            <person name="Bills G."/>
            <person name="Bluhm B."/>
            <person name="Cannon C."/>
            <person name="Castanera R."/>
            <person name="Culley D."/>
            <person name="Daum C."/>
            <person name="Ezra D."/>
            <person name="Gonzalez J."/>
            <person name="Henrissat B."/>
            <person name="Kuo A."/>
            <person name="Liang C."/>
            <person name="Lipzen A."/>
            <person name="Lutzoni F."/>
            <person name="Magnuson J."/>
            <person name="Mondo S."/>
            <person name="Nolan M."/>
            <person name="Ohm R."/>
            <person name="Pangilinan J."/>
            <person name="Park H.-J."/>
            <person name="Ramirez L."/>
            <person name="Alfaro M."/>
            <person name="Sun H."/>
            <person name="Tritt A."/>
            <person name="Yoshinaga Y."/>
            <person name="Zwiers L.-H."/>
            <person name="Turgeon B."/>
            <person name="Goodwin S."/>
            <person name="Spatafora J."/>
            <person name="Crous P."/>
            <person name="Grigoriev I."/>
        </authorList>
    </citation>
    <scope>NUCLEOTIDE SEQUENCE</scope>
    <source>
        <strain evidence="1">CBS 122367</strain>
    </source>
</reference>
<sequence>MNGFDYAGLSNDKFTTASTVHLLHNFPQHTSSQTIAVPKRPRPSPRSRGSVNILITTFDCILDKLDDLVRPYVHKILVVIEPLLMGQDYYACVEGREIISNLAKTAGLAHMISTMRPDLDQSDDYVRNTTSAGKDTVVPKFDPEKHPLLKKTLERTSISVADLVIGDMSFREVFSDALERLEQNSDLHVQVAPGAIGGMLGPATSNFREAQSPQHGCMFLTFS</sequence>
<dbReference type="PANTHER" id="PTHR12097">
    <property type="entry name" value="SPLICING FACTOR 3B, SUBUNIT 1-RELATED"/>
    <property type="match status" value="1"/>
</dbReference>
<dbReference type="AlphaFoldDB" id="A0A6G1IRT2"/>
<proteinExistence type="predicted"/>
<dbReference type="GO" id="GO:0000245">
    <property type="term" value="P:spliceosomal complex assembly"/>
    <property type="evidence" value="ECO:0007669"/>
    <property type="project" value="InterPro"/>
</dbReference>
<evidence type="ECO:0000313" key="1">
    <source>
        <dbReference type="EMBL" id="KAF2680865.1"/>
    </source>
</evidence>
<keyword evidence="2" id="KW-1185">Reference proteome</keyword>
<dbReference type="EMBL" id="MU005594">
    <property type="protein sequence ID" value="KAF2680865.1"/>
    <property type="molecule type" value="Genomic_DNA"/>
</dbReference>